<gene>
    <name evidence="1" type="ORF">CCUS01_15717</name>
</gene>
<dbReference type="EMBL" id="MPDP01000085">
    <property type="protein sequence ID" value="KAK1483535.1"/>
    <property type="molecule type" value="Genomic_DNA"/>
</dbReference>
<reference evidence="1" key="1">
    <citation type="submission" date="2016-11" db="EMBL/GenBank/DDBJ databases">
        <title>The genome sequence of Colletotrichum cuscutae.</title>
        <authorList>
            <person name="Baroncelli R."/>
        </authorList>
    </citation>
    <scope>NUCLEOTIDE SEQUENCE</scope>
    <source>
        <strain evidence="1">IMI 304802</strain>
    </source>
</reference>
<sequence length="46" mass="5130">TNPSIHPSIIHSPVSPPPFSNCLCFKQPSTRPPTPLVPWHRKTSEL</sequence>
<proteinExistence type="predicted"/>
<evidence type="ECO:0000313" key="1">
    <source>
        <dbReference type="EMBL" id="KAK1483535.1"/>
    </source>
</evidence>
<dbReference type="AlphaFoldDB" id="A0AAI9VDL9"/>
<dbReference type="Proteomes" id="UP001239213">
    <property type="component" value="Unassembled WGS sequence"/>
</dbReference>
<keyword evidence="2" id="KW-1185">Reference proteome</keyword>
<name>A0AAI9VDL9_9PEZI</name>
<feature type="non-terminal residue" evidence="1">
    <location>
        <position position="1"/>
    </location>
</feature>
<accession>A0AAI9VDL9</accession>
<comment type="caution">
    <text evidence="1">The sequence shown here is derived from an EMBL/GenBank/DDBJ whole genome shotgun (WGS) entry which is preliminary data.</text>
</comment>
<organism evidence="1 2">
    <name type="scientific">Colletotrichum cuscutae</name>
    <dbReference type="NCBI Taxonomy" id="1209917"/>
    <lineage>
        <taxon>Eukaryota</taxon>
        <taxon>Fungi</taxon>
        <taxon>Dikarya</taxon>
        <taxon>Ascomycota</taxon>
        <taxon>Pezizomycotina</taxon>
        <taxon>Sordariomycetes</taxon>
        <taxon>Hypocreomycetidae</taxon>
        <taxon>Glomerellales</taxon>
        <taxon>Glomerellaceae</taxon>
        <taxon>Colletotrichum</taxon>
        <taxon>Colletotrichum acutatum species complex</taxon>
    </lineage>
</organism>
<evidence type="ECO:0000313" key="2">
    <source>
        <dbReference type="Proteomes" id="UP001239213"/>
    </source>
</evidence>
<protein>
    <submittedName>
        <fullName evidence="1">Uncharacterized protein</fullName>
    </submittedName>
</protein>